<protein>
    <submittedName>
        <fullName evidence="3">Uncharacterized protein</fullName>
    </submittedName>
</protein>
<reference evidence="2 4" key="1">
    <citation type="journal article" date="2017" name="Nature">
        <title>The sunflower genome provides insights into oil metabolism, flowering and Asterid evolution.</title>
        <authorList>
            <person name="Badouin H."/>
            <person name="Gouzy J."/>
            <person name="Grassa C.J."/>
            <person name="Murat F."/>
            <person name="Staton S.E."/>
            <person name="Cottret L."/>
            <person name="Lelandais-Briere C."/>
            <person name="Owens G.L."/>
            <person name="Carrere S."/>
            <person name="Mayjonade B."/>
            <person name="Legrand L."/>
            <person name="Gill N."/>
            <person name="Kane N.C."/>
            <person name="Bowers J.E."/>
            <person name="Hubner S."/>
            <person name="Bellec A."/>
            <person name="Berard A."/>
            <person name="Berges H."/>
            <person name="Blanchet N."/>
            <person name="Boniface M.C."/>
            <person name="Brunel D."/>
            <person name="Catrice O."/>
            <person name="Chaidir N."/>
            <person name="Claudel C."/>
            <person name="Donnadieu C."/>
            <person name="Faraut T."/>
            <person name="Fievet G."/>
            <person name="Helmstetter N."/>
            <person name="King M."/>
            <person name="Knapp S.J."/>
            <person name="Lai Z."/>
            <person name="Le Paslier M.C."/>
            <person name="Lippi Y."/>
            <person name="Lorenzon L."/>
            <person name="Mandel J.R."/>
            <person name="Marage G."/>
            <person name="Marchand G."/>
            <person name="Marquand E."/>
            <person name="Bret-Mestries E."/>
            <person name="Morien E."/>
            <person name="Nambeesan S."/>
            <person name="Nguyen T."/>
            <person name="Pegot-Espagnet P."/>
            <person name="Pouilly N."/>
            <person name="Raftis F."/>
            <person name="Sallet E."/>
            <person name="Schiex T."/>
            <person name="Thomas J."/>
            <person name="Vandecasteele C."/>
            <person name="Vares D."/>
            <person name="Vear F."/>
            <person name="Vautrin S."/>
            <person name="Crespi M."/>
            <person name="Mangin B."/>
            <person name="Burke J.M."/>
            <person name="Salse J."/>
            <person name="Munos S."/>
            <person name="Vincourt P."/>
            <person name="Rieseberg L.H."/>
            <person name="Langlade N.B."/>
        </authorList>
    </citation>
    <scope>NUCLEOTIDE SEQUENCE [LARGE SCALE GENOMIC DNA]</scope>
    <source>
        <strain evidence="4">cv. SF193</strain>
        <tissue evidence="2">Leaves</tissue>
    </source>
</reference>
<evidence type="ECO:0000313" key="2">
    <source>
        <dbReference type="EMBL" id="KAF5806956.1"/>
    </source>
</evidence>
<keyword evidence="1" id="KW-0472">Membrane</keyword>
<accession>A0A251US51</accession>
<keyword evidence="1" id="KW-1133">Transmembrane helix</keyword>
<dbReference type="EMBL" id="MNCJ02000320">
    <property type="protein sequence ID" value="KAF5806956.1"/>
    <property type="molecule type" value="Genomic_DNA"/>
</dbReference>
<evidence type="ECO:0000256" key="1">
    <source>
        <dbReference type="SAM" id="Phobius"/>
    </source>
</evidence>
<organism evidence="3 4">
    <name type="scientific">Helianthus annuus</name>
    <name type="common">Common sunflower</name>
    <dbReference type="NCBI Taxonomy" id="4232"/>
    <lineage>
        <taxon>Eukaryota</taxon>
        <taxon>Viridiplantae</taxon>
        <taxon>Streptophyta</taxon>
        <taxon>Embryophyta</taxon>
        <taxon>Tracheophyta</taxon>
        <taxon>Spermatophyta</taxon>
        <taxon>Magnoliopsida</taxon>
        <taxon>eudicotyledons</taxon>
        <taxon>Gunneridae</taxon>
        <taxon>Pentapetalae</taxon>
        <taxon>asterids</taxon>
        <taxon>campanulids</taxon>
        <taxon>Asterales</taxon>
        <taxon>Asteraceae</taxon>
        <taxon>Asteroideae</taxon>
        <taxon>Heliantheae alliance</taxon>
        <taxon>Heliantheae</taxon>
        <taxon>Helianthus</taxon>
    </lineage>
</organism>
<reference evidence="2" key="3">
    <citation type="submission" date="2020-06" db="EMBL/GenBank/DDBJ databases">
        <title>Helianthus annuus Genome sequencing and assembly Release 2.</title>
        <authorList>
            <person name="Gouzy J."/>
            <person name="Langlade N."/>
            <person name="Munos S."/>
        </authorList>
    </citation>
    <scope>NUCLEOTIDE SEQUENCE</scope>
    <source>
        <tissue evidence="2">Leaves</tissue>
    </source>
</reference>
<dbReference type="EMBL" id="CM007894">
    <property type="protein sequence ID" value="OTG26168.1"/>
    <property type="molecule type" value="Genomic_DNA"/>
</dbReference>
<name>A0A251US51_HELAN</name>
<gene>
    <name evidence="3" type="ORF">HannXRQ_Chr05g0155681</name>
    <name evidence="2" type="ORF">HanXRQr2_Chr05g0227601</name>
</gene>
<keyword evidence="4" id="KW-1185">Reference proteome</keyword>
<dbReference type="Gramene" id="mRNA:HanXRQr2_Chr05g0227601">
    <property type="protein sequence ID" value="mRNA:HanXRQr2_Chr05g0227601"/>
    <property type="gene ID" value="HanXRQr2_Chr05g0227601"/>
</dbReference>
<dbReference type="InParanoid" id="A0A251US51"/>
<evidence type="ECO:0000313" key="4">
    <source>
        <dbReference type="Proteomes" id="UP000215914"/>
    </source>
</evidence>
<keyword evidence="1" id="KW-0812">Transmembrane</keyword>
<feature type="transmembrane region" description="Helical" evidence="1">
    <location>
        <begin position="38"/>
        <end position="54"/>
    </location>
</feature>
<reference evidence="3" key="2">
    <citation type="submission" date="2017-02" db="EMBL/GenBank/DDBJ databases">
        <title>Sunflower complete genome.</title>
        <authorList>
            <person name="Langlade N."/>
            <person name="Munos S."/>
        </authorList>
    </citation>
    <scope>NUCLEOTIDE SEQUENCE [LARGE SCALE GENOMIC DNA]</scope>
    <source>
        <tissue evidence="3">Leaves</tissue>
    </source>
</reference>
<proteinExistence type="predicted"/>
<sequence length="55" mass="6743">MLDYFQYKSSSFRKQTMPDTYTLDYIYTKLILKDANRCVYIVLIMVHVYITQLMY</sequence>
<evidence type="ECO:0000313" key="3">
    <source>
        <dbReference type="EMBL" id="OTG26168.1"/>
    </source>
</evidence>
<dbReference type="AlphaFoldDB" id="A0A251US51"/>
<dbReference type="Proteomes" id="UP000215914">
    <property type="component" value="Chromosome 5"/>
</dbReference>